<dbReference type="GO" id="GO:0006780">
    <property type="term" value="P:uroporphyrinogen III biosynthetic process"/>
    <property type="evidence" value="ECO:0007669"/>
    <property type="project" value="InterPro"/>
</dbReference>
<dbReference type="Pfam" id="PF00486">
    <property type="entry name" value="Trans_reg_C"/>
    <property type="match status" value="1"/>
</dbReference>
<dbReference type="PANTHER" id="PTHR40082:SF1">
    <property type="entry name" value="BLR5956 PROTEIN"/>
    <property type="match status" value="1"/>
</dbReference>
<organism evidence="4 5">
    <name type="scientific">Microterricola gilva</name>
    <dbReference type="NCBI Taxonomy" id="393267"/>
    <lineage>
        <taxon>Bacteria</taxon>
        <taxon>Bacillati</taxon>
        <taxon>Actinomycetota</taxon>
        <taxon>Actinomycetes</taxon>
        <taxon>Micrococcales</taxon>
        <taxon>Microbacteriaceae</taxon>
        <taxon>Microterricola</taxon>
    </lineage>
</organism>
<dbReference type="InterPro" id="IPR003754">
    <property type="entry name" value="4pyrrol_synth_uPrphyn_synth"/>
</dbReference>
<dbReference type="Pfam" id="PF02602">
    <property type="entry name" value="HEM4"/>
    <property type="match status" value="1"/>
</dbReference>
<feature type="domain" description="OmpR/PhoB-type" evidence="3">
    <location>
        <begin position="294"/>
        <end position="385"/>
    </location>
</feature>
<proteinExistence type="predicted"/>
<evidence type="ECO:0000256" key="2">
    <source>
        <dbReference type="PROSITE-ProRule" id="PRU01091"/>
    </source>
</evidence>
<dbReference type="PROSITE" id="PS51755">
    <property type="entry name" value="OMPR_PHOB"/>
    <property type="match status" value="1"/>
</dbReference>
<evidence type="ECO:0000256" key="1">
    <source>
        <dbReference type="ARBA" id="ARBA00023125"/>
    </source>
</evidence>
<dbReference type="Gene3D" id="3.40.50.10090">
    <property type="match status" value="2"/>
</dbReference>
<name>A0A4Q8AJV5_9MICO</name>
<dbReference type="SUPFAM" id="SSF46894">
    <property type="entry name" value="C-terminal effector domain of the bipartite response regulators"/>
    <property type="match status" value="1"/>
</dbReference>
<dbReference type="InterPro" id="IPR036388">
    <property type="entry name" value="WH-like_DNA-bd_sf"/>
</dbReference>
<evidence type="ECO:0000259" key="3">
    <source>
        <dbReference type="PROSITE" id="PS51755"/>
    </source>
</evidence>
<dbReference type="GO" id="GO:0004852">
    <property type="term" value="F:uroporphyrinogen-III synthase activity"/>
    <property type="evidence" value="ECO:0007669"/>
    <property type="project" value="InterPro"/>
</dbReference>
<evidence type="ECO:0000313" key="4">
    <source>
        <dbReference type="EMBL" id="RZU64767.1"/>
    </source>
</evidence>
<dbReference type="InterPro" id="IPR016032">
    <property type="entry name" value="Sig_transdc_resp-reg_C-effctor"/>
</dbReference>
<dbReference type="SMART" id="SM00862">
    <property type="entry name" value="Trans_reg_C"/>
    <property type="match status" value="1"/>
</dbReference>
<dbReference type="SUPFAM" id="SSF69618">
    <property type="entry name" value="HemD-like"/>
    <property type="match status" value="1"/>
</dbReference>
<dbReference type="PANTHER" id="PTHR40082">
    <property type="entry name" value="BLR5956 PROTEIN"/>
    <property type="match status" value="1"/>
</dbReference>
<reference evidence="4 5" key="1">
    <citation type="submission" date="2019-02" db="EMBL/GenBank/DDBJ databases">
        <title>Sequencing the genomes of 1000 actinobacteria strains.</title>
        <authorList>
            <person name="Klenk H.-P."/>
        </authorList>
    </citation>
    <scope>NUCLEOTIDE SEQUENCE [LARGE SCALE GENOMIC DNA]</scope>
    <source>
        <strain evidence="4 5">DSM 18319</strain>
    </source>
</reference>
<dbReference type="InterPro" id="IPR001867">
    <property type="entry name" value="OmpR/PhoB-type_DNA-bd"/>
</dbReference>
<dbReference type="GO" id="GO:0006355">
    <property type="term" value="P:regulation of DNA-templated transcription"/>
    <property type="evidence" value="ECO:0007669"/>
    <property type="project" value="InterPro"/>
</dbReference>
<feature type="DNA-binding region" description="OmpR/PhoB-type" evidence="2">
    <location>
        <begin position="294"/>
        <end position="385"/>
    </location>
</feature>
<dbReference type="InterPro" id="IPR036108">
    <property type="entry name" value="4pyrrol_syn_uPrphyn_synt_sf"/>
</dbReference>
<accession>A0A4Q8AJV5</accession>
<comment type="caution">
    <text evidence="4">The sequence shown here is derived from an EMBL/GenBank/DDBJ whole genome shotgun (WGS) entry which is preliminary data.</text>
</comment>
<dbReference type="EMBL" id="SHLC01000001">
    <property type="protein sequence ID" value="RZU64767.1"/>
    <property type="molecule type" value="Genomic_DNA"/>
</dbReference>
<dbReference type="NCBIfam" id="NF005568">
    <property type="entry name" value="PRK07239.1"/>
    <property type="match status" value="1"/>
</dbReference>
<keyword evidence="5" id="KW-1185">Reference proteome</keyword>
<dbReference type="CDD" id="cd06578">
    <property type="entry name" value="HemD"/>
    <property type="match status" value="1"/>
</dbReference>
<dbReference type="GO" id="GO:0000160">
    <property type="term" value="P:phosphorelay signal transduction system"/>
    <property type="evidence" value="ECO:0007669"/>
    <property type="project" value="InterPro"/>
</dbReference>
<dbReference type="Proteomes" id="UP000291483">
    <property type="component" value="Unassembled WGS sequence"/>
</dbReference>
<dbReference type="GO" id="GO:0003677">
    <property type="term" value="F:DNA binding"/>
    <property type="evidence" value="ECO:0007669"/>
    <property type="project" value="UniProtKB-UniRule"/>
</dbReference>
<dbReference type="Gene3D" id="1.10.10.10">
    <property type="entry name" value="Winged helix-like DNA-binding domain superfamily/Winged helix DNA-binding domain"/>
    <property type="match status" value="1"/>
</dbReference>
<dbReference type="CDD" id="cd00383">
    <property type="entry name" value="trans_reg_C"/>
    <property type="match status" value="1"/>
</dbReference>
<keyword evidence="1 2" id="KW-0238">DNA-binding</keyword>
<dbReference type="InterPro" id="IPR039793">
    <property type="entry name" value="UROS/Hem4"/>
</dbReference>
<sequence>MSTRHPGVRSDAQEEPVIGLRPDQLHGFRIAVTSDRRSGDLIDAFERRGATVLHAPTLHIVNAAEDEPVIADTRAIIAARPDLLLATTAYGIRRWFDVADAAGQGGALTEALSGTSILVRGPKARGGIRAAGLDDVGMSAEETSASLVDKVLEEFPPGLTVAVQVHGHQDELQLDRLRAVHPRVLTVAPYRWVAPDDSDHRVRRLVDAVCAAQLDCITFTSAPAVDALLSAADELGRRTELLAAMRDTVLTAAVGPVTAAPLLAAGLEPIQPERFRMGALIRLVCEHLEGAHVDAVPTVAGPVLLRGTVVQIGERRVALTPSALAIFRALYAARGAVVSREELARVLPGDADDHVLEMALSRLRQSLASPGLIATVVKRGYRLNV</sequence>
<evidence type="ECO:0000313" key="5">
    <source>
        <dbReference type="Proteomes" id="UP000291483"/>
    </source>
</evidence>
<dbReference type="RefSeq" id="WP_242616254.1">
    <property type="nucleotide sequence ID" value="NZ_SHLC01000001.1"/>
</dbReference>
<dbReference type="AlphaFoldDB" id="A0A4Q8AJV5"/>
<gene>
    <name evidence="4" type="ORF">EV379_1074</name>
</gene>
<protein>
    <submittedName>
        <fullName evidence="4">Uroporphyrinogen-III synthase</fullName>
    </submittedName>
</protein>